<feature type="domain" description="Exocyst complex component Sec10 N-terminal" evidence="6">
    <location>
        <begin position="49"/>
        <end position="163"/>
    </location>
</feature>
<feature type="domain" description="Exocyst complex component Sec10-like alpha-helical bundle" evidence="5">
    <location>
        <begin position="172"/>
        <end position="806"/>
    </location>
</feature>
<reference evidence="7 8" key="1">
    <citation type="journal article" date="2020" name="ISME J.">
        <title>Uncovering the hidden diversity of litter-decomposition mechanisms in mushroom-forming fungi.</title>
        <authorList>
            <person name="Floudas D."/>
            <person name="Bentzer J."/>
            <person name="Ahren D."/>
            <person name="Johansson T."/>
            <person name="Persson P."/>
            <person name="Tunlid A."/>
        </authorList>
    </citation>
    <scope>NUCLEOTIDE SEQUENCE [LARGE SCALE GENOMIC DNA]</scope>
    <source>
        <strain evidence="7 8">CBS 101986</strain>
    </source>
</reference>
<evidence type="ECO:0000259" key="5">
    <source>
        <dbReference type="Pfam" id="PF07393"/>
    </source>
</evidence>
<comment type="similarity">
    <text evidence="1">Belongs to the SEC10 family.</text>
</comment>
<evidence type="ECO:0000256" key="4">
    <source>
        <dbReference type="ARBA" id="ARBA00023054"/>
    </source>
</evidence>
<name>A0A8H5BDE0_9AGAR</name>
<keyword evidence="3" id="KW-0268">Exocytosis</keyword>
<dbReference type="OrthoDB" id="125856at2759"/>
<protein>
    <recommendedName>
        <fullName evidence="9">Exocyst complex component Sec10</fullName>
    </recommendedName>
</protein>
<comment type="caution">
    <text evidence="7">The sequence shown here is derived from an EMBL/GenBank/DDBJ whole genome shotgun (WGS) entry which is preliminary data.</text>
</comment>
<gene>
    <name evidence="7" type="ORF">D9619_000656</name>
</gene>
<dbReference type="GO" id="GO:0006893">
    <property type="term" value="P:Golgi to plasma membrane transport"/>
    <property type="evidence" value="ECO:0007669"/>
    <property type="project" value="TreeGrafter"/>
</dbReference>
<proteinExistence type="inferred from homology"/>
<dbReference type="AlphaFoldDB" id="A0A8H5BDE0"/>
<dbReference type="PANTHER" id="PTHR12100:SF0">
    <property type="entry name" value="EXOCYST COMPLEX COMPONENT 5"/>
    <property type="match status" value="1"/>
</dbReference>
<sequence length="877" mass="97877">MSEKKLPESGQEHLELAAFKGKFDVSEFIGTASEKLIAQSKSDNGPFDPKPFIRSFEAAVDKLISVRKDVQAKTEQMERTVRVSEREYSKKMTELNRGFEAVGSSFAGMESRMNQVSSTAIRIGDQLETVHVERQRAQAAYDLIDFYNQFSKGDTTRLDALRKEGRAGRRQVAVVLRRLNTVAKEVDLPNADKTRETIEKYCEKFEKEMLNLFDRCYRKGDPKMMHHCAQTLLEFNGGGSCVQVYVNQHDFFINNVREAPAPVDNILWNLIPDPDSSPPKNEVGLTALFAEIRATVDTEAQIVKAVFPNPPVVMQVFLQRVFAQSIQQHMEQLLHKGTDVSDLAYLRVLQLVHVQASALVEDLKTHELPNMISRTPYEATEFRRSITGAPPVIGATPTAAISTMLETAMEELFVPYTEGQRYMEKETKSLTTLYGNLLAPFARYHQRAQKGKSSMFDRMVNQISAAATQTATANGASTTSAQAAAALMRFGIINPDRITDKANEEPLRDEDGVLSVDVTEKMLKWHAEAIGRCVELSVPNDVPKNTSTLLRVLAEAIGSSYVDVSLETAQIRLESADTKSEPSMQPLTIVRAIDLICHLWQQYVNIALLPLASSSVTIRREMVIFNNQTVSRMETAANTLLQRVTDAIINWLAGQLTKQKRNDFKPRNDDLSFARVNTEPCVACCETLERVRDAAKQSLSGKNLEVFLTEIGVAFHSLLLDHLRKFPVSATGGLMLAKDLKSYQDTVASFGIPTLHERFEFIRQLGNVFLVRPEILKSYMTEGYLGRIDPSLLKPYLALRSDWGQFEKGFDSEALPDAGAASHGLRDRFTRLSVMMKDLENLKPDGISGLTMGMPTMTMGMPTIPTSLTGRFGNSST</sequence>
<dbReference type="PANTHER" id="PTHR12100">
    <property type="entry name" value="SEC10"/>
    <property type="match status" value="1"/>
</dbReference>
<dbReference type="InterPro" id="IPR009976">
    <property type="entry name" value="Sec10-like"/>
</dbReference>
<dbReference type="InterPro" id="IPR048625">
    <property type="entry name" value="Sec10_N"/>
</dbReference>
<evidence type="ECO:0000313" key="7">
    <source>
        <dbReference type="EMBL" id="KAF5321289.1"/>
    </source>
</evidence>
<dbReference type="Proteomes" id="UP000567179">
    <property type="component" value="Unassembled WGS sequence"/>
</dbReference>
<keyword evidence="2" id="KW-0813">Transport</keyword>
<dbReference type="EMBL" id="JAACJJ010000028">
    <property type="protein sequence ID" value="KAF5321289.1"/>
    <property type="molecule type" value="Genomic_DNA"/>
</dbReference>
<organism evidence="7 8">
    <name type="scientific">Psilocybe cf. subviscida</name>
    <dbReference type="NCBI Taxonomy" id="2480587"/>
    <lineage>
        <taxon>Eukaryota</taxon>
        <taxon>Fungi</taxon>
        <taxon>Dikarya</taxon>
        <taxon>Basidiomycota</taxon>
        <taxon>Agaricomycotina</taxon>
        <taxon>Agaricomycetes</taxon>
        <taxon>Agaricomycetidae</taxon>
        <taxon>Agaricales</taxon>
        <taxon>Agaricineae</taxon>
        <taxon>Strophariaceae</taxon>
        <taxon>Psilocybe</taxon>
    </lineage>
</organism>
<dbReference type="Pfam" id="PF07393">
    <property type="entry name" value="Sec10_HB"/>
    <property type="match status" value="1"/>
</dbReference>
<dbReference type="Gene3D" id="1.20.58.1970">
    <property type="match status" value="1"/>
</dbReference>
<dbReference type="Pfam" id="PF20667">
    <property type="entry name" value="Sec10_N"/>
    <property type="match status" value="1"/>
</dbReference>
<dbReference type="GO" id="GO:0006887">
    <property type="term" value="P:exocytosis"/>
    <property type="evidence" value="ECO:0007669"/>
    <property type="project" value="UniProtKB-KW"/>
</dbReference>
<evidence type="ECO:0000256" key="2">
    <source>
        <dbReference type="ARBA" id="ARBA00022448"/>
    </source>
</evidence>
<accession>A0A8H5BDE0</accession>
<evidence type="ECO:0000313" key="8">
    <source>
        <dbReference type="Proteomes" id="UP000567179"/>
    </source>
</evidence>
<evidence type="ECO:0000256" key="1">
    <source>
        <dbReference type="ARBA" id="ARBA00006572"/>
    </source>
</evidence>
<evidence type="ECO:0000259" key="6">
    <source>
        <dbReference type="Pfam" id="PF20667"/>
    </source>
</evidence>
<keyword evidence="4" id="KW-0175">Coiled coil</keyword>
<evidence type="ECO:0008006" key="9">
    <source>
        <dbReference type="Google" id="ProtNLM"/>
    </source>
</evidence>
<dbReference type="InterPro" id="IPR048627">
    <property type="entry name" value="Sec10_HB"/>
</dbReference>
<dbReference type="GO" id="GO:0000145">
    <property type="term" value="C:exocyst"/>
    <property type="evidence" value="ECO:0007669"/>
    <property type="project" value="TreeGrafter"/>
</dbReference>
<evidence type="ECO:0000256" key="3">
    <source>
        <dbReference type="ARBA" id="ARBA00022483"/>
    </source>
</evidence>
<keyword evidence="8" id="KW-1185">Reference proteome</keyword>